<feature type="domain" description="STAS" evidence="1">
    <location>
        <begin position="4"/>
        <end position="103"/>
    </location>
</feature>
<dbReference type="SUPFAM" id="SSF52091">
    <property type="entry name" value="SpoIIaa-like"/>
    <property type="match status" value="1"/>
</dbReference>
<dbReference type="EMBL" id="CP154858">
    <property type="protein sequence ID" value="XDT73020.1"/>
    <property type="molecule type" value="Genomic_DNA"/>
</dbReference>
<gene>
    <name evidence="2" type="ORF">AAIA72_03260</name>
</gene>
<dbReference type="Gene3D" id="3.30.750.24">
    <property type="entry name" value="STAS domain"/>
    <property type="match status" value="1"/>
</dbReference>
<dbReference type="InterPro" id="IPR036513">
    <property type="entry name" value="STAS_dom_sf"/>
</dbReference>
<protein>
    <submittedName>
        <fullName evidence="2">STAS domain-containing protein</fullName>
    </submittedName>
</protein>
<evidence type="ECO:0000313" key="2">
    <source>
        <dbReference type="EMBL" id="XDT73020.1"/>
    </source>
</evidence>
<dbReference type="RefSeq" id="WP_369602021.1">
    <property type="nucleotide sequence ID" value="NZ_CP154858.1"/>
</dbReference>
<name>A0AB39UYF1_9GAMM</name>
<accession>A0AB39UYF1</accession>
<sequence length="180" mass="20341">MSQFRILQAENKGVIVLRFEGEVRLSVCCALDRLIEEIENRPHFVTVIVDLTQATMIDSTTLGLIAKLGLFARQERKVLPTIISNREDIDRLIHTMGLDDIFIVVREAATDLGDLQEVPQLTATETEVKEKVLCAHRILMELNEHNRNEFRDLVAMLESDVEGPSCPVNAQSARSKHLTH</sequence>
<dbReference type="Pfam" id="PF01740">
    <property type="entry name" value="STAS"/>
    <property type="match status" value="1"/>
</dbReference>
<dbReference type="InterPro" id="IPR002645">
    <property type="entry name" value="STAS_dom"/>
</dbReference>
<dbReference type="PROSITE" id="PS50801">
    <property type="entry name" value="STAS"/>
    <property type="match status" value="1"/>
</dbReference>
<organism evidence="2">
    <name type="scientific">Thermohahella caldifontis</name>
    <dbReference type="NCBI Taxonomy" id="3142973"/>
    <lineage>
        <taxon>Bacteria</taxon>
        <taxon>Pseudomonadati</taxon>
        <taxon>Pseudomonadota</taxon>
        <taxon>Gammaproteobacteria</taxon>
        <taxon>Oceanospirillales</taxon>
        <taxon>Hahellaceae</taxon>
        <taxon>Thermohahella</taxon>
    </lineage>
</organism>
<dbReference type="PIRSF" id="PIRSF029548">
    <property type="entry name" value="UCP029548"/>
    <property type="match status" value="1"/>
</dbReference>
<evidence type="ECO:0000259" key="1">
    <source>
        <dbReference type="PROSITE" id="PS50801"/>
    </source>
</evidence>
<dbReference type="CDD" id="cd07043">
    <property type="entry name" value="STAS_anti-anti-sigma_factors"/>
    <property type="match status" value="1"/>
</dbReference>
<dbReference type="AlphaFoldDB" id="A0AB39UYF1"/>
<reference evidence="2" key="1">
    <citation type="submission" date="2024-05" db="EMBL/GenBank/DDBJ databases">
        <title>Genome sequencing of novel strain.</title>
        <authorList>
            <person name="Ganbat D."/>
            <person name="Ganbat S."/>
            <person name="Lee S.-J."/>
        </authorList>
    </citation>
    <scope>NUCLEOTIDE SEQUENCE</scope>
    <source>
        <strain evidence="2">SMD15-11</strain>
    </source>
</reference>
<dbReference type="InterPro" id="IPR014557">
    <property type="entry name" value="UCP029548_STAS-type"/>
</dbReference>
<dbReference type="KEGG" id="tcd:AAIA72_03260"/>
<proteinExistence type="predicted"/>